<dbReference type="SMART" id="SM00966">
    <property type="entry name" value="SpoVT_AbrB"/>
    <property type="match status" value="1"/>
</dbReference>
<evidence type="ECO:0000313" key="2">
    <source>
        <dbReference type="EMBL" id="RJX41915.1"/>
    </source>
</evidence>
<evidence type="ECO:0000259" key="1">
    <source>
        <dbReference type="PROSITE" id="PS51740"/>
    </source>
</evidence>
<proteinExistence type="predicted"/>
<evidence type="ECO:0000313" key="3">
    <source>
        <dbReference type="Proteomes" id="UP000276588"/>
    </source>
</evidence>
<sequence>MSVSESATLTSKGQVTIPKRIRDELGLEAGAEVEFILDDDGSLRVQPKEPPMERLRAIQDQLSTHEIDIDQLRRESKQAWESQLTEEES</sequence>
<feature type="domain" description="SpoVT-AbrB" evidence="1">
    <location>
        <begin position="4"/>
        <end position="50"/>
    </location>
</feature>
<keyword evidence="3" id="KW-1185">Reference proteome</keyword>
<dbReference type="Proteomes" id="UP000276588">
    <property type="component" value="Unassembled WGS sequence"/>
</dbReference>
<dbReference type="Gene3D" id="2.10.260.10">
    <property type="match status" value="1"/>
</dbReference>
<dbReference type="Pfam" id="PF04014">
    <property type="entry name" value="MazE_antitoxin"/>
    <property type="match status" value="1"/>
</dbReference>
<dbReference type="InterPro" id="IPR037914">
    <property type="entry name" value="SpoVT-AbrB_sf"/>
</dbReference>
<dbReference type="GO" id="GO:0003677">
    <property type="term" value="F:DNA binding"/>
    <property type="evidence" value="ECO:0007669"/>
    <property type="project" value="InterPro"/>
</dbReference>
<reference evidence="2 3" key="1">
    <citation type="submission" date="2018-06" db="EMBL/GenBank/DDBJ databases">
        <title>Halonotius sp. F13-13 a new haloarchaeeon isolated from a solar saltern from Isla Cristina, Huelva, Spain.</title>
        <authorList>
            <person name="Duran-Viseras A."/>
            <person name="Sanchez-Porro C."/>
            <person name="Ventosa A."/>
        </authorList>
    </citation>
    <scope>NUCLEOTIDE SEQUENCE [LARGE SCALE GENOMIC DNA]</scope>
    <source>
        <strain evidence="2 3">F13-13</strain>
    </source>
</reference>
<dbReference type="EMBL" id="QKNY01000018">
    <property type="protein sequence ID" value="RJX41915.1"/>
    <property type="molecule type" value="Genomic_DNA"/>
</dbReference>
<dbReference type="RefSeq" id="WP_120103185.1">
    <property type="nucleotide sequence ID" value="NZ_QKNY01000018.1"/>
</dbReference>
<gene>
    <name evidence="2" type="ORF">DM826_09625</name>
</gene>
<dbReference type="AlphaFoldDB" id="A0A3A6Q3I5"/>
<dbReference type="NCBIfam" id="TIGR01439">
    <property type="entry name" value="lp_hng_hel_AbrB"/>
    <property type="match status" value="1"/>
</dbReference>
<comment type="caution">
    <text evidence="2">The sequence shown here is derived from an EMBL/GenBank/DDBJ whole genome shotgun (WGS) entry which is preliminary data.</text>
</comment>
<dbReference type="PROSITE" id="PS51740">
    <property type="entry name" value="SPOVT_ABRB"/>
    <property type="match status" value="1"/>
</dbReference>
<dbReference type="InterPro" id="IPR007159">
    <property type="entry name" value="SpoVT-AbrB_dom"/>
</dbReference>
<protein>
    <submittedName>
        <fullName evidence="2">AbrB family transcriptional regulator</fullName>
    </submittedName>
</protein>
<organism evidence="2 3">
    <name type="scientific">Halonotius aquaticus</name>
    <dbReference type="NCBI Taxonomy" id="2216978"/>
    <lineage>
        <taxon>Archaea</taxon>
        <taxon>Methanobacteriati</taxon>
        <taxon>Methanobacteriota</taxon>
        <taxon>Stenosarchaea group</taxon>
        <taxon>Halobacteria</taxon>
        <taxon>Halobacteriales</taxon>
        <taxon>Haloferacaceae</taxon>
        <taxon>Halonotius</taxon>
    </lineage>
</organism>
<accession>A0A3A6Q3I5</accession>
<name>A0A3A6Q3I5_9EURY</name>
<dbReference type="SUPFAM" id="SSF89447">
    <property type="entry name" value="AbrB/MazE/MraZ-like"/>
    <property type="match status" value="1"/>
</dbReference>
<dbReference type="OrthoDB" id="30861at2157"/>